<keyword evidence="3" id="KW-1185">Reference proteome</keyword>
<proteinExistence type="predicted"/>
<evidence type="ECO:0000313" key="2">
    <source>
        <dbReference type="EMBL" id="KAF2726945.1"/>
    </source>
</evidence>
<protein>
    <recommendedName>
        <fullName evidence="4">Peptidase M10 metallopeptidase domain-containing protein</fullName>
    </recommendedName>
</protein>
<dbReference type="AlphaFoldDB" id="A0A9P4UWA1"/>
<dbReference type="InterPro" id="IPR024079">
    <property type="entry name" value="MetalloPept_cat_dom_sf"/>
</dbReference>
<dbReference type="OrthoDB" id="291007at2759"/>
<dbReference type="SUPFAM" id="SSF55486">
    <property type="entry name" value="Metalloproteases ('zincins'), catalytic domain"/>
    <property type="match status" value="1"/>
</dbReference>
<gene>
    <name evidence="2" type="ORF">EJ04DRAFT_582369</name>
</gene>
<accession>A0A9P4UWA1</accession>
<reference evidence="2" key="1">
    <citation type="journal article" date="2020" name="Stud. Mycol.">
        <title>101 Dothideomycetes genomes: a test case for predicting lifestyles and emergence of pathogens.</title>
        <authorList>
            <person name="Haridas S."/>
            <person name="Albert R."/>
            <person name="Binder M."/>
            <person name="Bloem J."/>
            <person name="Labutti K."/>
            <person name="Salamov A."/>
            <person name="Andreopoulos B."/>
            <person name="Baker S."/>
            <person name="Barry K."/>
            <person name="Bills G."/>
            <person name="Bluhm B."/>
            <person name="Cannon C."/>
            <person name="Castanera R."/>
            <person name="Culley D."/>
            <person name="Daum C."/>
            <person name="Ezra D."/>
            <person name="Gonzalez J."/>
            <person name="Henrissat B."/>
            <person name="Kuo A."/>
            <person name="Liang C."/>
            <person name="Lipzen A."/>
            <person name="Lutzoni F."/>
            <person name="Magnuson J."/>
            <person name="Mondo S."/>
            <person name="Nolan M."/>
            <person name="Ohm R."/>
            <person name="Pangilinan J."/>
            <person name="Park H.-J."/>
            <person name="Ramirez L."/>
            <person name="Alfaro M."/>
            <person name="Sun H."/>
            <person name="Tritt A."/>
            <person name="Yoshinaga Y."/>
            <person name="Zwiers L.-H."/>
            <person name="Turgeon B."/>
            <person name="Goodwin S."/>
            <person name="Spatafora J."/>
            <person name="Crous P."/>
            <person name="Grigoriev I."/>
        </authorList>
    </citation>
    <scope>NUCLEOTIDE SEQUENCE</scope>
    <source>
        <strain evidence="2">CBS 125425</strain>
    </source>
</reference>
<evidence type="ECO:0000313" key="3">
    <source>
        <dbReference type="Proteomes" id="UP000799444"/>
    </source>
</evidence>
<keyword evidence="1" id="KW-0732">Signal</keyword>
<sequence length="303" mass="33054">MLSKPGTAVVLSFPLLAFAGTPLGAFGGPLETSPHSIVHGKRSFYISPSCAGSWCPWPEGKHTWCQVGDTEDPFLQESWTAGWNMWVDAFGGSSRASLTTSYQGLCKDDSKYEHLHVTLTDKKRAATTAGWRKPVSNPSEPQMVMSFDLASDWGTGSVAANLAHEMGHSFGLLHEHQKWMAWHSDLSGDPPRPDPLVKLNCENLYDYDKFKDEGADMKGLCSGLLFFAAGRGFSAADMLPWGEVTTHEQSADFDWKSIMLYGSSAGAKEVGKKTLVKFDGGDIAWNLNPSGRDGEAIRILYPA</sequence>
<dbReference type="Gene3D" id="3.40.390.10">
    <property type="entry name" value="Collagenase (Catalytic Domain)"/>
    <property type="match status" value="1"/>
</dbReference>
<organism evidence="2 3">
    <name type="scientific">Polyplosphaeria fusca</name>
    <dbReference type="NCBI Taxonomy" id="682080"/>
    <lineage>
        <taxon>Eukaryota</taxon>
        <taxon>Fungi</taxon>
        <taxon>Dikarya</taxon>
        <taxon>Ascomycota</taxon>
        <taxon>Pezizomycotina</taxon>
        <taxon>Dothideomycetes</taxon>
        <taxon>Pleosporomycetidae</taxon>
        <taxon>Pleosporales</taxon>
        <taxon>Tetraplosphaeriaceae</taxon>
        <taxon>Polyplosphaeria</taxon>
    </lineage>
</organism>
<evidence type="ECO:0000256" key="1">
    <source>
        <dbReference type="SAM" id="SignalP"/>
    </source>
</evidence>
<comment type="caution">
    <text evidence="2">The sequence shown here is derived from an EMBL/GenBank/DDBJ whole genome shotgun (WGS) entry which is preliminary data.</text>
</comment>
<feature type="signal peptide" evidence="1">
    <location>
        <begin position="1"/>
        <end position="27"/>
    </location>
</feature>
<feature type="chain" id="PRO_5040399549" description="Peptidase M10 metallopeptidase domain-containing protein" evidence="1">
    <location>
        <begin position="28"/>
        <end position="303"/>
    </location>
</feature>
<dbReference type="GO" id="GO:0008237">
    <property type="term" value="F:metallopeptidase activity"/>
    <property type="evidence" value="ECO:0007669"/>
    <property type="project" value="InterPro"/>
</dbReference>
<dbReference type="EMBL" id="ML996370">
    <property type="protein sequence ID" value="KAF2726945.1"/>
    <property type="molecule type" value="Genomic_DNA"/>
</dbReference>
<name>A0A9P4UWA1_9PLEO</name>
<evidence type="ECO:0008006" key="4">
    <source>
        <dbReference type="Google" id="ProtNLM"/>
    </source>
</evidence>
<dbReference type="Proteomes" id="UP000799444">
    <property type="component" value="Unassembled WGS sequence"/>
</dbReference>